<feature type="compositionally biased region" description="Pro residues" evidence="1">
    <location>
        <begin position="140"/>
        <end position="149"/>
    </location>
</feature>
<comment type="caution">
    <text evidence="3">The sequence shown here is derived from an EMBL/GenBank/DDBJ whole genome shotgun (WGS) entry which is preliminary data.</text>
</comment>
<feature type="compositionally biased region" description="Pro residues" evidence="1">
    <location>
        <begin position="51"/>
        <end position="85"/>
    </location>
</feature>
<dbReference type="Proteomes" id="UP001501509">
    <property type="component" value="Unassembled WGS sequence"/>
</dbReference>
<feature type="region of interest" description="Disordered" evidence="1">
    <location>
        <begin position="249"/>
        <end position="289"/>
    </location>
</feature>
<dbReference type="RefSeq" id="WP_344545695.1">
    <property type="nucleotide sequence ID" value="NZ_BAAATD010000008.1"/>
</dbReference>
<keyword evidence="2" id="KW-0812">Transmembrane</keyword>
<dbReference type="EMBL" id="BAAATD010000008">
    <property type="protein sequence ID" value="GAA2615933.1"/>
    <property type="molecule type" value="Genomic_DNA"/>
</dbReference>
<keyword evidence="4" id="KW-1185">Reference proteome</keyword>
<proteinExistence type="predicted"/>
<feature type="region of interest" description="Disordered" evidence="1">
    <location>
        <begin position="444"/>
        <end position="466"/>
    </location>
</feature>
<accession>A0ABN3Q601</accession>
<gene>
    <name evidence="3" type="ORF">GCM10010411_58730</name>
</gene>
<feature type="transmembrane region" description="Helical" evidence="2">
    <location>
        <begin position="295"/>
        <end position="315"/>
    </location>
</feature>
<dbReference type="PANTHER" id="PTHR23330:SF10">
    <property type="entry name" value="WH2 DOMAIN-CONTAINING PROTEIN"/>
    <property type="match status" value="1"/>
</dbReference>
<evidence type="ECO:0000256" key="2">
    <source>
        <dbReference type="SAM" id="Phobius"/>
    </source>
</evidence>
<keyword evidence="2" id="KW-0472">Membrane</keyword>
<name>A0ABN3Q601_9ACTN</name>
<sequence length="495" mass="50501">MQCPTCGTNTPATLGRCSNCDARLPAGPLETPLSAPVSADVEAIGDKTMMVPPPTPAWAPPPAAPGGLPPAPPSSLPPPPAPSDGPSPASSGGFPAASGALPPADPESTAAWTFDPDEDDDGPVPGAGGAPAGFGAASSPSPPPPPPPSWAGNGAGPSPYGTEPPAESIVPDSWFAPARTPDEQQIDANATMVVQGQPQDQTRFDGNATMLDQGMPHPNAPFPSGMDPNGMQPGSMHGGMQPGGMQPGGMQPGGFPANGGFQGPGGPMGPSGMPVDPAYGGQAPPRSSGGVSKPLIITVAVLVVVALVTVGLVVWPDGEKKNPPAAKPPATNAPNKKVSDDKPLPVATKQQAATVHALLNASADTRRVLTVAIGKTRKCEDLPAAMEGFQRVAQRRQNQLRRTAGLKLDRLKRGEQLRAALRQSFQGSLEADQALMAWAQQAQQGCDGTPKPDAAQAPGRAAAERKATLAKKQLVRLWNPIAKQAGHSQRRWNGV</sequence>
<protein>
    <submittedName>
        <fullName evidence="3">Uncharacterized protein</fullName>
    </submittedName>
</protein>
<evidence type="ECO:0000256" key="1">
    <source>
        <dbReference type="SAM" id="MobiDB-lite"/>
    </source>
</evidence>
<feature type="region of interest" description="Disordered" evidence="1">
    <location>
        <begin position="316"/>
        <end position="343"/>
    </location>
</feature>
<feature type="compositionally biased region" description="Low complexity" evidence="1">
    <location>
        <begin position="86"/>
        <end position="102"/>
    </location>
</feature>
<dbReference type="PANTHER" id="PTHR23330">
    <property type="entry name" value="P300 TRANSCRIPTIONAL COFACTOR JMY-RELATED"/>
    <property type="match status" value="1"/>
</dbReference>
<keyword evidence="2" id="KW-1133">Transmembrane helix</keyword>
<evidence type="ECO:0000313" key="3">
    <source>
        <dbReference type="EMBL" id="GAA2615933.1"/>
    </source>
</evidence>
<feature type="region of interest" description="Disordered" evidence="1">
    <location>
        <begin position="29"/>
        <end position="186"/>
    </location>
</feature>
<feature type="compositionally biased region" description="Low complexity" evidence="1">
    <location>
        <begin position="150"/>
        <end position="159"/>
    </location>
</feature>
<evidence type="ECO:0000313" key="4">
    <source>
        <dbReference type="Proteomes" id="UP001501509"/>
    </source>
</evidence>
<organism evidence="3 4">
    <name type="scientific">Actinomadura fulvescens</name>
    <dbReference type="NCBI Taxonomy" id="46160"/>
    <lineage>
        <taxon>Bacteria</taxon>
        <taxon>Bacillati</taxon>
        <taxon>Actinomycetota</taxon>
        <taxon>Actinomycetes</taxon>
        <taxon>Streptosporangiales</taxon>
        <taxon>Thermomonosporaceae</taxon>
        <taxon>Actinomadura</taxon>
    </lineage>
</organism>
<reference evidence="3 4" key="1">
    <citation type="journal article" date="2019" name="Int. J. Syst. Evol. Microbiol.">
        <title>The Global Catalogue of Microorganisms (GCM) 10K type strain sequencing project: providing services to taxonomists for standard genome sequencing and annotation.</title>
        <authorList>
            <consortium name="The Broad Institute Genomics Platform"/>
            <consortium name="The Broad Institute Genome Sequencing Center for Infectious Disease"/>
            <person name="Wu L."/>
            <person name="Ma J."/>
        </authorList>
    </citation>
    <scope>NUCLEOTIDE SEQUENCE [LARGE SCALE GENOMIC DNA]</scope>
    <source>
        <strain evidence="3 4">JCM 6833</strain>
    </source>
</reference>
<feature type="compositionally biased region" description="Gly residues" evidence="1">
    <location>
        <begin position="249"/>
        <end position="269"/>
    </location>
</feature>